<sequence length="354" mass="39689">MAPYFIVLFFVVVIAYFGNKYGSRGVEYICVGLILSVLTLFGGLRNYTVGTDTGTYLKHLGRMGSFDDVWKSTEIGYNFLMFLSKSLSDNFASLLLLIAAIVVLCYVLTIVRMTQRYETAIFLFITLGTYTFFFNGARQGIAAGICFLAIPWLLERKPKVYFTLIVLAFTFHHTALIAAPIYFLARPYIGRTQILTVIGGTVIMTLFLATFVRFATVYLGDQYSTYAVVTSGGGHLTVAFLVTQGCLLYMARSIAISPNGYYSRLLNIYLLGLIPVVAGVVSNVNPSGIIRLHLYFSTTAILLWPMVFLGLSKFKIRSLISYVFFIVCLLYFFMNTSTFSNLTPYQLNSTLFDW</sequence>
<accession>A0A290S278</accession>
<dbReference type="Proteomes" id="UP000016505">
    <property type="component" value="Chromosome I"/>
</dbReference>
<keyword evidence="1" id="KW-0812">Transmembrane</keyword>
<feature type="transmembrane region" description="Helical" evidence="1">
    <location>
        <begin position="319"/>
        <end position="339"/>
    </location>
</feature>
<reference evidence="2 3" key="1">
    <citation type="journal article" date="2012" name="J. Bacteriol.">
        <title>Genome sequences of type strains of seven species of the marine bacterium Pseudoalteromonas.</title>
        <authorList>
            <person name="Xie B.B."/>
            <person name="Shu Y.L."/>
            <person name="Qin Q.L."/>
            <person name="Rong J.C."/>
            <person name="Zhang X.Y."/>
            <person name="Chen X.L."/>
            <person name="Shi M."/>
            <person name="He H.L."/>
            <person name="Zhou B.C."/>
            <person name="Zhang Y.Z."/>
        </authorList>
    </citation>
    <scope>NUCLEOTIDE SEQUENCE [LARGE SCALE GENOMIC DNA]</scope>
    <source>
        <strain evidence="2 3">A 37-1-2</strain>
    </source>
</reference>
<dbReference type="InterPro" id="IPR049458">
    <property type="entry name" value="EpsG-like"/>
</dbReference>
<feature type="transmembrane region" description="Helical" evidence="1">
    <location>
        <begin position="160"/>
        <end position="185"/>
    </location>
</feature>
<feature type="transmembrane region" description="Helical" evidence="1">
    <location>
        <begin position="226"/>
        <end position="249"/>
    </location>
</feature>
<protein>
    <recommendedName>
        <fullName evidence="4">EpsG family protein</fullName>
    </recommendedName>
</protein>
<organism evidence="2 3">
    <name type="scientific">Pseudoalteromonas arctica A 37-1-2</name>
    <dbReference type="NCBI Taxonomy" id="1117313"/>
    <lineage>
        <taxon>Bacteria</taxon>
        <taxon>Pseudomonadati</taxon>
        <taxon>Pseudomonadota</taxon>
        <taxon>Gammaproteobacteria</taxon>
        <taxon>Alteromonadales</taxon>
        <taxon>Pseudoalteromonadaceae</taxon>
        <taxon>Pseudoalteromonas</taxon>
    </lineage>
</organism>
<evidence type="ECO:0000313" key="2">
    <source>
        <dbReference type="EMBL" id="ATC85300.1"/>
    </source>
</evidence>
<dbReference type="EMBL" id="CP011025">
    <property type="protein sequence ID" value="ATC85300.1"/>
    <property type="molecule type" value="Genomic_DNA"/>
</dbReference>
<dbReference type="RefSeq" id="WP_010554159.1">
    <property type="nucleotide sequence ID" value="NZ_CP011025.1"/>
</dbReference>
<feature type="transmembrane region" description="Helical" evidence="1">
    <location>
        <begin position="293"/>
        <end position="312"/>
    </location>
</feature>
<dbReference type="OrthoDB" id="6154241at2"/>
<feature type="transmembrane region" description="Helical" evidence="1">
    <location>
        <begin position="261"/>
        <end position="281"/>
    </location>
</feature>
<evidence type="ECO:0008006" key="4">
    <source>
        <dbReference type="Google" id="ProtNLM"/>
    </source>
</evidence>
<name>A0A290S278_9GAMM</name>
<feature type="transmembrane region" description="Helical" evidence="1">
    <location>
        <begin position="197"/>
        <end position="220"/>
    </location>
</feature>
<evidence type="ECO:0000256" key="1">
    <source>
        <dbReference type="SAM" id="Phobius"/>
    </source>
</evidence>
<keyword evidence="1" id="KW-1133">Transmembrane helix</keyword>
<dbReference type="Pfam" id="PF14897">
    <property type="entry name" value="EpsG"/>
    <property type="match status" value="1"/>
</dbReference>
<feature type="transmembrane region" description="Helical" evidence="1">
    <location>
        <begin position="91"/>
        <end position="109"/>
    </location>
</feature>
<proteinExistence type="predicted"/>
<feature type="transmembrane region" description="Helical" evidence="1">
    <location>
        <begin position="29"/>
        <end position="47"/>
    </location>
</feature>
<dbReference type="KEGG" id="part:PARC_a0581"/>
<dbReference type="AlphaFoldDB" id="A0A290S278"/>
<feature type="transmembrane region" description="Helical" evidence="1">
    <location>
        <begin position="121"/>
        <end position="154"/>
    </location>
</feature>
<gene>
    <name evidence="2" type="ORF">PARC_a0581</name>
</gene>
<evidence type="ECO:0000313" key="3">
    <source>
        <dbReference type="Proteomes" id="UP000016505"/>
    </source>
</evidence>
<keyword evidence="1" id="KW-0472">Membrane</keyword>
<feature type="transmembrane region" description="Helical" evidence="1">
    <location>
        <begin position="6"/>
        <end position="22"/>
    </location>
</feature>